<dbReference type="Gene3D" id="3.30.46.10">
    <property type="entry name" value="Glycine N-methyltransferase, chain A, domain 1"/>
    <property type="match status" value="1"/>
</dbReference>
<dbReference type="GO" id="GO:0046498">
    <property type="term" value="P:S-adenosylhomocysteine metabolic process"/>
    <property type="evidence" value="ECO:0007669"/>
    <property type="project" value="TreeGrafter"/>
</dbReference>
<evidence type="ECO:0000256" key="3">
    <source>
        <dbReference type="ARBA" id="ARBA00022679"/>
    </source>
</evidence>
<dbReference type="PANTHER" id="PTHR16458:SF2">
    <property type="entry name" value="GLYCINE N-METHYLTRANSFERASE"/>
    <property type="match status" value="1"/>
</dbReference>
<dbReference type="GO" id="GO:1904047">
    <property type="term" value="F:S-adenosyl-L-methionine binding"/>
    <property type="evidence" value="ECO:0007669"/>
    <property type="project" value="TreeGrafter"/>
</dbReference>
<keyword evidence="4" id="KW-0949">S-adenosyl-L-methionine</keyword>
<dbReference type="InterPro" id="IPR041698">
    <property type="entry name" value="Methyltransf_25"/>
</dbReference>
<dbReference type="CDD" id="cd02440">
    <property type="entry name" value="AdoMet_MTases"/>
    <property type="match status" value="2"/>
</dbReference>
<dbReference type="GO" id="GO:0005829">
    <property type="term" value="C:cytosol"/>
    <property type="evidence" value="ECO:0007669"/>
    <property type="project" value="TreeGrafter"/>
</dbReference>
<proteinExistence type="inferred from homology"/>
<dbReference type="InterPro" id="IPR014369">
    <property type="entry name" value="Gly/Sar_N_MeTrfase"/>
</dbReference>
<dbReference type="GO" id="GO:0051289">
    <property type="term" value="P:protein homotetramerization"/>
    <property type="evidence" value="ECO:0007669"/>
    <property type="project" value="TreeGrafter"/>
</dbReference>
<evidence type="ECO:0000256" key="5">
    <source>
        <dbReference type="ARBA" id="ARBA00060542"/>
    </source>
</evidence>
<protein>
    <submittedName>
        <fullName evidence="8">Methyltransferase domain-containing protein</fullName>
    </submittedName>
</protein>
<evidence type="ECO:0000313" key="8">
    <source>
        <dbReference type="EMBL" id="NEW74195.1"/>
    </source>
</evidence>
<dbReference type="GO" id="GO:0042802">
    <property type="term" value="F:identical protein binding"/>
    <property type="evidence" value="ECO:0007669"/>
    <property type="project" value="TreeGrafter"/>
</dbReference>
<evidence type="ECO:0000259" key="6">
    <source>
        <dbReference type="Pfam" id="PF08241"/>
    </source>
</evidence>
<dbReference type="PROSITE" id="PS51600">
    <property type="entry name" value="SAM_GNMT"/>
    <property type="match status" value="1"/>
</dbReference>
<dbReference type="Proteomes" id="UP000476310">
    <property type="component" value="Unassembled WGS sequence"/>
</dbReference>
<comment type="similarity">
    <text evidence="1">Belongs to the methyltransferase superfamily.</text>
</comment>
<dbReference type="EMBL" id="JAAIKT010000040">
    <property type="protein sequence ID" value="NEW74195.1"/>
    <property type="molecule type" value="Genomic_DNA"/>
</dbReference>
<gene>
    <name evidence="8" type="ORF">G4H13_28510</name>
</gene>
<dbReference type="SUPFAM" id="SSF53335">
    <property type="entry name" value="S-adenosyl-L-methionine-dependent methyltransferases"/>
    <property type="match status" value="2"/>
</dbReference>
<feature type="domain" description="Methyltransferase type 11" evidence="6">
    <location>
        <begin position="375"/>
        <end position="473"/>
    </location>
</feature>
<evidence type="ECO:0000256" key="2">
    <source>
        <dbReference type="ARBA" id="ARBA00022603"/>
    </source>
</evidence>
<organism evidence="8 9">
    <name type="scientific">Streptomyces rhizosphaericus</name>
    <dbReference type="NCBI Taxonomy" id="114699"/>
    <lineage>
        <taxon>Bacteria</taxon>
        <taxon>Bacillati</taxon>
        <taxon>Actinomycetota</taxon>
        <taxon>Actinomycetes</taxon>
        <taxon>Kitasatosporales</taxon>
        <taxon>Streptomycetaceae</taxon>
        <taxon>Streptomyces</taxon>
        <taxon>Streptomyces violaceusniger group</taxon>
    </lineage>
</organism>
<dbReference type="InterPro" id="IPR013216">
    <property type="entry name" value="Methyltransf_11"/>
</dbReference>
<feature type="domain" description="Methyltransferase" evidence="7">
    <location>
        <begin position="89"/>
        <end position="187"/>
    </location>
</feature>
<keyword evidence="3" id="KW-0808">Transferase</keyword>
<dbReference type="InterPro" id="IPR029063">
    <property type="entry name" value="SAM-dependent_MTases_sf"/>
</dbReference>
<dbReference type="FunFam" id="3.40.50.150:FF:000461">
    <property type="entry name" value="Sarcosine/dimethylglycine N-methyltransferase"/>
    <property type="match status" value="1"/>
</dbReference>
<evidence type="ECO:0000259" key="7">
    <source>
        <dbReference type="Pfam" id="PF13649"/>
    </source>
</evidence>
<dbReference type="Pfam" id="PF08241">
    <property type="entry name" value="Methyltransf_11"/>
    <property type="match status" value="1"/>
</dbReference>
<dbReference type="AlphaFoldDB" id="A0A6G4ALH5"/>
<dbReference type="GO" id="GO:0032259">
    <property type="term" value="P:methylation"/>
    <property type="evidence" value="ECO:0007669"/>
    <property type="project" value="UniProtKB-KW"/>
</dbReference>
<comment type="caution">
    <text evidence="8">The sequence shown here is derived from an EMBL/GenBank/DDBJ whole genome shotgun (WGS) entry which is preliminary data.</text>
</comment>
<dbReference type="GO" id="GO:0016594">
    <property type="term" value="F:glycine binding"/>
    <property type="evidence" value="ECO:0007669"/>
    <property type="project" value="TreeGrafter"/>
</dbReference>
<dbReference type="GO" id="GO:0052729">
    <property type="term" value="F:dimethylglycine N-methyltransferase activity"/>
    <property type="evidence" value="ECO:0007669"/>
    <property type="project" value="UniProtKB-ARBA"/>
</dbReference>
<dbReference type="GO" id="GO:0017174">
    <property type="term" value="F:glycine N-methyltransferase activity"/>
    <property type="evidence" value="ECO:0007669"/>
    <property type="project" value="InterPro"/>
</dbReference>
<dbReference type="Gene3D" id="3.40.50.150">
    <property type="entry name" value="Vaccinia Virus protein VP39"/>
    <property type="match status" value="2"/>
</dbReference>
<sequence length="584" mass="66102">MRHVNLGMRPADTGAVVRCLSTGGSVISAQPVQKFGDNPVDVRDTDHYTEEYVPSFVEKWDSLIDWDRRADSEGTFFIDLLRERGVKKVLDVATGTGFHSVRLLEAGFEAVSADGSAEMLAQAFSNGLKHGDHILRVVQADWRWLNRDAHGEYDAIVCLGNSFTHLFSERDRRKALAEFYAMLKHDGILILDHRNYDAILDRGYSSKHVYYYCGEDVAVEPEYVDEGLVRMRYSFPDESVYHLNMFPLRKDYTRRLMEEVGFQRIETYGDFQHTYREERPDFFIHVAEKEYRTTEAPVGPIGSVTANGEYSGAVGTARDYYNSADADAFYWSVWGGEDIHIGIYDRPDEPIAEASRRTVARMAGQLDLTESSVVLDLGAGFGGSARYLAETYGCRVKALNLSEVENERHRALNAERGLTEAIEVMDGSFESIPLPDDSVDVVWSQDAFLHSGNRARPLEEAARVLRPGGHLIFTDPMAADGCPAETLRPILDRIHLETMGSPEFYRHELARLGFIEVGGGFQEHREQLITHYARVLEETRRQEANGLTEQVSADYLTHMKKGLSNWVEGGRNRQVTWGIFHFTR</sequence>
<reference evidence="8" key="1">
    <citation type="submission" date="2020-02" db="EMBL/GenBank/DDBJ databases">
        <title>A new Streptomyces sp. for controlling soil-borne diseases.</title>
        <authorList>
            <person name="Li X."/>
            <person name="Tian Y."/>
            <person name="Gao K."/>
        </authorList>
    </citation>
    <scope>NUCLEOTIDE SEQUENCE [LARGE SCALE GENOMIC DNA]</scope>
    <source>
        <strain evidence="8">0250</strain>
    </source>
</reference>
<dbReference type="RefSeq" id="WP_164431704.1">
    <property type="nucleotide sequence ID" value="NZ_JAAIKT010000040.1"/>
</dbReference>
<dbReference type="Pfam" id="PF13649">
    <property type="entry name" value="Methyltransf_25"/>
    <property type="match status" value="1"/>
</dbReference>
<dbReference type="GO" id="GO:0006111">
    <property type="term" value="P:regulation of gluconeogenesis"/>
    <property type="evidence" value="ECO:0007669"/>
    <property type="project" value="TreeGrafter"/>
</dbReference>
<dbReference type="GO" id="GO:1901052">
    <property type="term" value="P:sarcosine metabolic process"/>
    <property type="evidence" value="ECO:0007669"/>
    <property type="project" value="TreeGrafter"/>
</dbReference>
<accession>A0A6G4ALH5</accession>
<keyword evidence="9" id="KW-1185">Reference proteome</keyword>
<evidence type="ECO:0000256" key="1">
    <source>
        <dbReference type="ARBA" id="ARBA00008361"/>
    </source>
</evidence>
<dbReference type="GO" id="GO:0006730">
    <property type="term" value="P:one-carbon metabolic process"/>
    <property type="evidence" value="ECO:0007669"/>
    <property type="project" value="TreeGrafter"/>
</dbReference>
<dbReference type="GO" id="GO:0019286">
    <property type="term" value="P:glycine betaine biosynthetic process from glycine"/>
    <property type="evidence" value="ECO:0007669"/>
    <property type="project" value="UniProtKB-ARBA"/>
</dbReference>
<comment type="pathway">
    <text evidence="5">Amine and polyamine biosynthesis; betaine biosynthesis via glycine pathway; betaine from glycine: step 3/3.</text>
</comment>
<dbReference type="PANTHER" id="PTHR16458">
    <property type="entry name" value="GLYCINE N-METHYLTRANSFERASE"/>
    <property type="match status" value="1"/>
</dbReference>
<keyword evidence="2 8" id="KW-0489">Methyltransferase</keyword>
<evidence type="ECO:0000313" key="9">
    <source>
        <dbReference type="Proteomes" id="UP000476310"/>
    </source>
</evidence>
<name>A0A6G4ALH5_9ACTN</name>
<evidence type="ECO:0000256" key="4">
    <source>
        <dbReference type="ARBA" id="ARBA00022691"/>
    </source>
</evidence>
<dbReference type="GO" id="GO:0046500">
    <property type="term" value="P:S-adenosylmethionine metabolic process"/>
    <property type="evidence" value="ECO:0007669"/>
    <property type="project" value="TreeGrafter"/>
</dbReference>